<name>A0AAV0GRL6_9ROSI</name>
<dbReference type="Proteomes" id="UP001154282">
    <property type="component" value="Unassembled WGS sequence"/>
</dbReference>
<comment type="caution">
    <text evidence="2">The sequence shown here is derived from an EMBL/GenBank/DDBJ whole genome shotgun (WGS) entry which is preliminary data.</text>
</comment>
<evidence type="ECO:0000256" key="1">
    <source>
        <dbReference type="SAM" id="MobiDB-lite"/>
    </source>
</evidence>
<organism evidence="2 3">
    <name type="scientific">Linum tenue</name>
    <dbReference type="NCBI Taxonomy" id="586396"/>
    <lineage>
        <taxon>Eukaryota</taxon>
        <taxon>Viridiplantae</taxon>
        <taxon>Streptophyta</taxon>
        <taxon>Embryophyta</taxon>
        <taxon>Tracheophyta</taxon>
        <taxon>Spermatophyta</taxon>
        <taxon>Magnoliopsida</taxon>
        <taxon>eudicotyledons</taxon>
        <taxon>Gunneridae</taxon>
        <taxon>Pentapetalae</taxon>
        <taxon>rosids</taxon>
        <taxon>fabids</taxon>
        <taxon>Malpighiales</taxon>
        <taxon>Linaceae</taxon>
        <taxon>Linum</taxon>
    </lineage>
</organism>
<evidence type="ECO:0000313" key="3">
    <source>
        <dbReference type="Proteomes" id="UP001154282"/>
    </source>
</evidence>
<feature type="region of interest" description="Disordered" evidence="1">
    <location>
        <begin position="18"/>
        <end position="55"/>
    </location>
</feature>
<dbReference type="AlphaFoldDB" id="A0AAV0GRL6"/>
<dbReference type="EMBL" id="CAMGYJ010000002">
    <property type="protein sequence ID" value="CAI0375409.1"/>
    <property type="molecule type" value="Genomic_DNA"/>
</dbReference>
<feature type="non-terminal residue" evidence="2">
    <location>
        <position position="1"/>
    </location>
</feature>
<gene>
    <name evidence="2" type="ORF">LITE_LOCUS576</name>
</gene>
<protein>
    <submittedName>
        <fullName evidence="2">Uncharacterized protein</fullName>
    </submittedName>
</protein>
<proteinExistence type="predicted"/>
<reference evidence="2" key="1">
    <citation type="submission" date="2022-08" db="EMBL/GenBank/DDBJ databases">
        <authorList>
            <person name="Gutierrez-Valencia J."/>
        </authorList>
    </citation>
    <scope>NUCLEOTIDE SEQUENCE</scope>
</reference>
<keyword evidence="3" id="KW-1185">Reference proteome</keyword>
<evidence type="ECO:0000313" key="2">
    <source>
        <dbReference type="EMBL" id="CAI0375409.1"/>
    </source>
</evidence>
<accession>A0AAV0GRL6</accession>
<sequence length="90" mass="10276">PATHQSVSISLFLSLEEDEARRRTRRRRGRNSDQRDEDNEIMATESDPSVFADDRNDEGWVHDEGWFATVIKSSWFSCSAGPSVGEKWSS</sequence>